<evidence type="ECO:0000256" key="5">
    <source>
        <dbReference type="HAMAP-Rule" id="MF_01201"/>
    </source>
</evidence>
<dbReference type="SMART" id="SM01005">
    <property type="entry name" value="Ala_racemase_C"/>
    <property type="match status" value="1"/>
</dbReference>
<feature type="active site" description="Proton acceptor; specific for D-alanine" evidence="5">
    <location>
        <position position="39"/>
    </location>
</feature>
<comment type="pathway">
    <text evidence="5">Amino-acid biosynthesis; D-alanine biosynthesis; D-alanine from L-alanine: step 1/1.</text>
</comment>
<dbReference type="HOGENOM" id="CLU_028393_2_2_10"/>
<dbReference type="PRINTS" id="PR00992">
    <property type="entry name" value="ALARACEMASE"/>
</dbReference>
<dbReference type="GO" id="GO:0030170">
    <property type="term" value="F:pyridoxal phosphate binding"/>
    <property type="evidence" value="ECO:0007669"/>
    <property type="project" value="UniProtKB-UniRule"/>
</dbReference>
<dbReference type="UniPathway" id="UPA00042">
    <property type="reaction ID" value="UER00497"/>
</dbReference>
<feature type="binding site" evidence="5 7">
    <location>
        <position position="140"/>
    </location>
    <ligand>
        <name>substrate</name>
    </ligand>
</feature>
<dbReference type="HAMAP" id="MF_01201">
    <property type="entry name" value="Ala_racemase"/>
    <property type="match status" value="1"/>
</dbReference>
<comment type="catalytic activity">
    <reaction evidence="1 5">
        <text>L-alanine = D-alanine</text>
        <dbReference type="Rhea" id="RHEA:20249"/>
        <dbReference type="ChEBI" id="CHEBI:57416"/>
        <dbReference type="ChEBI" id="CHEBI:57972"/>
        <dbReference type="EC" id="5.1.1.1"/>
    </reaction>
</comment>
<feature type="binding site" evidence="5 7">
    <location>
        <position position="316"/>
    </location>
    <ligand>
        <name>substrate</name>
    </ligand>
</feature>
<gene>
    <name evidence="9" type="ordered locus">Plut_0280</name>
</gene>
<organism evidence="9 10">
    <name type="scientific">Chlorobium luteolum (strain DSM 273 / BCRC 81028 / 2530)</name>
    <name type="common">Pelodictyon luteolum</name>
    <dbReference type="NCBI Taxonomy" id="319225"/>
    <lineage>
        <taxon>Bacteria</taxon>
        <taxon>Pseudomonadati</taxon>
        <taxon>Chlorobiota</taxon>
        <taxon>Chlorobiia</taxon>
        <taxon>Chlorobiales</taxon>
        <taxon>Chlorobiaceae</taxon>
        <taxon>Chlorobium/Pelodictyon group</taxon>
        <taxon>Pelodictyon</taxon>
    </lineage>
</organism>
<dbReference type="Gene3D" id="2.40.37.10">
    <property type="entry name" value="Lyase, Ornithine Decarboxylase, Chain A, domain 1"/>
    <property type="match status" value="1"/>
</dbReference>
<feature type="modified residue" description="N6-(pyridoxal phosphate)lysine" evidence="5 6">
    <location>
        <position position="39"/>
    </location>
</feature>
<dbReference type="Pfam" id="PF00842">
    <property type="entry name" value="Ala_racemase_C"/>
    <property type="match status" value="1"/>
</dbReference>
<protein>
    <recommendedName>
        <fullName evidence="5">Alanine racemase</fullName>
        <ecNumber evidence="5">5.1.1.1</ecNumber>
    </recommendedName>
</protein>
<dbReference type="InterPro" id="IPR009006">
    <property type="entry name" value="Ala_racemase/Decarboxylase_C"/>
</dbReference>
<dbReference type="GO" id="GO:0005829">
    <property type="term" value="C:cytosol"/>
    <property type="evidence" value="ECO:0007669"/>
    <property type="project" value="TreeGrafter"/>
</dbReference>
<evidence type="ECO:0000256" key="7">
    <source>
        <dbReference type="PIRSR" id="PIRSR600821-52"/>
    </source>
</evidence>
<feature type="active site" description="Proton acceptor; specific for L-alanine" evidence="5">
    <location>
        <position position="268"/>
    </location>
</feature>
<dbReference type="InterPro" id="IPR000821">
    <property type="entry name" value="Ala_racemase"/>
</dbReference>
<sequence length="372" mass="40047">MCPNAPEPMAEALIRLQHLQENARLIRKKAGVPLMAVVKANAYGHGARETARALLAEGIGHFGVANIHEAIELRTCGSLKRPAAILSFSSPLPSQIPSYLEHGIEMTVCDPATLRAAEAVASGAGATIGVHLKVDTGMGRLGLSPAEAKQVLQELPRCPHIELRGIYTHFADSSFDRAFTRKQLEAFRAFTGEYEHASGRRVLKHAANSGAILSEPDATFDMVRPGILLYGCHPSNDAHLRLDVKPVMQVEARVVFLKTVTAGTTISYNRTWKAAGPRIIATIAAGYADGYHRSLSGKATVSINAITYPQVGTITMDQIMVDLGTESDVRVGDRAVLFGWDGMRAEELASRAGTISYELLTSVSARVLRTVV</sequence>
<evidence type="ECO:0000256" key="6">
    <source>
        <dbReference type="PIRSR" id="PIRSR600821-50"/>
    </source>
</evidence>
<accession>Q3B663</accession>
<dbReference type="NCBIfam" id="TIGR00492">
    <property type="entry name" value="alr"/>
    <property type="match status" value="1"/>
</dbReference>
<evidence type="ECO:0000259" key="8">
    <source>
        <dbReference type="SMART" id="SM01005"/>
    </source>
</evidence>
<dbReference type="PANTHER" id="PTHR30511:SF0">
    <property type="entry name" value="ALANINE RACEMASE, CATABOLIC-RELATED"/>
    <property type="match status" value="1"/>
</dbReference>
<evidence type="ECO:0000256" key="2">
    <source>
        <dbReference type="ARBA" id="ARBA00001933"/>
    </source>
</evidence>
<dbReference type="FunFam" id="3.20.20.10:FF:000002">
    <property type="entry name" value="Alanine racemase"/>
    <property type="match status" value="1"/>
</dbReference>
<dbReference type="GO" id="GO:0008784">
    <property type="term" value="F:alanine racemase activity"/>
    <property type="evidence" value="ECO:0007669"/>
    <property type="project" value="UniProtKB-UniRule"/>
</dbReference>
<comment type="similarity">
    <text evidence="5">Belongs to the alanine racemase family.</text>
</comment>
<evidence type="ECO:0000313" key="10">
    <source>
        <dbReference type="Proteomes" id="UP000002709"/>
    </source>
</evidence>
<proteinExistence type="inferred from homology"/>
<dbReference type="EMBL" id="CP000096">
    <property type="protein sequence ID" value="ABB23168.1"/>
    <property type="molecule type" value="Genomic_DNA"/>
</dbReference>
<dbReference type="AlphaFoldDB" id="Q3B663"/>
<comment type="function">
    <text evidence="5">Catalyzes the interconversion of L-alanine and D-alanine. May also act on other amino acids.</text>
</comment>
<evidence type="ECO:0000256" key="1">
    <source>
        <dbReference type="ARBA" id="ARBA00000316"/>
    </source>
</evidence>
<dbReference type="InterPro" id="IPR001608">
    <property type="entry name" value="Ala_racemase_N"/>
</dbReference>
<dbReference type="STRING" id="319225.Plut_0280"/>
<dbReference type="InterPro" id="IPR020622">
    <property type="entry name" value="Ala_racemase_pyridoxalP-BS"/>
</dbReference>
<name>Q3B663_CHLL3</name>
<dbReference type="InterPro" id="IPR011079">
    <property type="entry name" value="Ala_racemase_C"/>
</dbReference>
<dbReference type="PROSITE" id="PS00395">
    <property type="entry name" value="ALANINE_RACEMASE"/>
    <property type="match status" value="1"/>
</dbReference>
<evidence type="ECO:0000313" key="9">
    <source>
        <dbReference type="EMBL" id="ABB23168.1"/>
    </source>
</evidence>
<dbReference type="InterPro" id="IPR029066">
    <property type="entry name" value="PLP-binding_barrel"/>
</dbReference>
<dbReference type="SUPFAM" id="SSF50621">
    <property type="entry name" value="Alanine racemase C-terminal domain-like"/>
    <property type="match status" value="1"/>
</dbReference>
<dbReference type="EC" id="5.1.1.1" evidence="5"/>
<keyword evidence="10" id="KW-1185">Reference proteome</keyword>
<dbReference type="Gene3D" id="3.20.20.10">
    <property type="entry name" value="Alanine racemase"/>
    <property type="match status" value="1"/>
</dbReference>
<dbReference type="Proteomes" id="UP000002709">
    <property type="component" value="Chromosome"/>
</dbReference>
<reference evidence="10" key="1">
    <citation type="submission" date="2005-08" db="EMBL/GenBank/DDBJ databases">
        <title>Complete sequence of Pelodictyon luteolum DSM 273.</title>
        <authorList>
            <consortium name="US DOE Joint Genome Institute"/>
            <person name="Copeland A."/>
            <person name="Lucas S."/>
            <person name="Lapidus A."/>
            <person name="Barry K."/>
            <person name="Detter J.C."/>
            <person name="Glavina T."/>
            <person name="Hammon N."/>
            <person name="Israni S."/>
            <person name="Pitluck S."/>
            <person name="Bryant D."/>
            <person name="Schmutz J."/>
            <person name="Larimer F."/>
            <person name="Land M."/>
            <person name="Kyrpides N."/>
            <person name="Ivanova N."/>
            <person name="Richardson P."/>
        </authorList>
    </citation>
    <scope>NUCLEOTIDE SEQUENCE [LARGE SCALE GENOMIC DNA]</scope>
    <source>
        <strain evidence="10">DSM 273 / BCRC 81028 / 2530</strain>
    </source>
</reference>
<dbReference type="SUPFAM" id="SSF51419">
    <property type="entry name" value="PLP-binding barrel"/>
    <property type="match status" value="1"/>
</dbReference>
<dbReference type="CDD" id="cd00430">
    <property type="entry name" value="PLPDE_III_AR"/>
    <property type="match status" value="1"/>
</dbReference>
<feature type="domain" description="Alanine racemase C-terminal" evidence="8">
    <location>
        <begin position="247"/>
        <end position="372"/>
    </location>
</feature>
<keyword evidence="3 5" id="KW-0663">Pyridoxal phosphate</keyword>
<evidence type="ECO:0000256" key="4">
    <source>
        <dbReference type="ARBA" id="ARBA00023235"/>
    </source>
</evidence>
<comment type="cofactor">
    <cofactor evidence="2 5 6">
        <name>pyridoxal 5'-phosphate</name>
        <dbReference type="ChEBI" id="CHEBI:597326"/>
    </cofactor>
</comment>
<dbReference type="Pfam" id="PF01168">
    <property type="entry name" value="Ala_racemase_N"/>
    <property type="match status" value="1"/>
</dbReference>
<dbReference type="KEGG" id="plt:Plut_0280"/>
<dbReference type="eggNOG" id="COG0787">
    <property type="taxonomic scope" value="Bacteria"/>
</dbReference>
<evidence type="ECO:0000256" key="3">
    <source>
        <dbReference type="ARBA" id="ARBA00022898"/>
    </source>
</evidence>
<dbReference type="PANTHER" id="PTHR30511">
    <property type="entry name" value="ALANINE RACEMASE"/>
    <property type="match status" value="1"/>
</dbReference>
<dbReference type="GO" id="GO:0030632">
    <property type="term" value="P:D-alanine biosynthetic process"/>
    <property type="evidence" value="ECO:0007669"/>
    <property type="project" value="UniProtKB-UniRule"/>
</dbReference>
<keyword evidence="4 5" id="KW-0413">Isomerase</keyword>